<dbReference type="AlphaFoldDB" id="A0A2Z7B9D1"/>
<feature type="compositionally biased region" description="Basic and acidic residues" evidence="1">
    <location>
        <begin position="133"/>
        <end position="146"/>
    </location>
</feature>
<evidence type="ECO:0000313" key="3">
    <source>
        <dbReference type="Proteomes" id="UP000250235"/>
    </source>
</evidence>
<dbReference type="Proteomes" id="UP000250235">
    <property type="component" value="Unassembled WGS sequence"/>
</dbReference>
<feature type="region of interest" description="Disordered" evidence="1">
    <location>
        <begin position="92"/>
        <end position="146"/>
    </location>
</feature>
<feature type="compositionally biased region" description="Basic and acidic residues" evidence="1">
    <location>
        <begin position="92"/>
        <end position="115"/>
    </location>
</feature>
<sequence length="146" mass="16494">MANARIKVYTDITRHHTTLLRDQLTNVVDRLYIKIDVLENSISRNLADSQKNFAVLESTMVRNYVDSHQQLVDDIALVKSHIAEMVDSMKELSAAKKGENSSRSKKSEAPSRRLGGESSSSGRQSIRGKGPRRSQDSERFSKSPWF</sequence>
<protein>
    <submittedName>
        <fullName evidence="2">Uncharacterized protein</fullName>
    </submittedName>
</protein>
<organism evidence="2 3">
    <name type="scientific">Dorcoceras hygrometricum</name>
    <dbReference type="NCBI Taxonomy" id="472368"/>
    <lineage>
        <taxon>Eukaryota</taxon>
        <taxon>Viridiplantae</taxon>
        <taxon>Streptophyta</taxon>
        <taxon>Embryophyta</taxon>
        <taxon>Tracheophyta</taxon>
        <taxon>Spermatophyta</taxon>
        <taxon>Magnoliopsida</taxon>
        <taxon>eudicotyledons</taxon>
        <taxon>Gunneridae</taxon>
        <taxon>Pentapetalae</taxon>
        <taxon>asterids</taxon>
        <taxon>lamiids</taxon>
        <taxon>Lamiales</taxon>
        <taxon>Gesneriaceae</taxon>
        <taxon>Didymocarpoideae</taxon>
        <taxon>Trichosporeae</taxon>
        <taxon>Loxocarpinae</taxon>
        <taxon>Dorcoceras</taxon>
    </lineage>
</organism>
<gene>
    <name evidence="2" type="ORF">F511_15791</name>
</gene>
<name>A0A2Z7B9D1_9LAMI</name>
<reference evidence="2 3" key="1">
    <citation type="journal article" date="2015" name="Proc. Natl. Acad. Sci. U.S.A.">
        <title>The resurrection genome of Boea hygrometrica: A blueprint for survival of dehydration.</title>
        <authorList>
            <person name="Xiao L."/>
            <person name="Yang G."/>
            <person name="Zhang L."/>
            <person name="Yang X."/>
            <person name="Zhao S."/>
            <person name="Ji Z."/>
            <person name="Zhou Q."/>
            <person name="Hu M."/>
            <person name="Wang Y."/>
            <person name="Chen M."/>
            <person name="Xu Y."/>
            <person name="Jin H."/>
            <person name="Xiao X."/>
            <person name="Hu G."/>
            <person name="Bao F."/>
            <person name="Hu Y."/>
            <person name="Wan P."/>
            <person name="Li L."/>
            <person name="Deng X."/>
            <person name="Kuang T."/>
            <person name="Xiang C."/>
            <person name="Zhu J.K."/>
            <person name="Oliver M.J."/>
            <person name="He Y."/>
        </authorList>
    </citation>
    <scope>NUCLEOTIDE SEQUENCE [LARGE SCALE GENOMIC DNA]</scope>
    <source>
        <strain evidence="3">cv. XS01</strain>
    </source>
</reference>
<feature type="compositionally biased region" description="Low complexity" evidence="1">
    <location>
        <begin position="116"/>
        <end position="128"/>
    </location>
</feature>
<keyword evidence="3" id="KW-1185">Reference proteome</keyword>
<evidence type="ECO:0000313" key="2">
    <source>
        <dbReference type="EMBL" id="KZV30872.1"/>
    </source>
</evidence>
<dbReference type="EMBL" id="KV007790">
    <property type="protein sequence ID" value="KZV30872.1"/>
    <property type="molecule type" value="Genomic_DNA"/>
</dbReference>
<accession>A0A2Z7B9D1</accession>
<evidence type="ECO:0000256" key="1">
    <source>
        <dbReference type="SAM" id="MobiDB-lite"/>
    </source>
</evidence>
<proteinExistence type="predicted"/>